<name>A0A6C0B5G1_9ZZZZ</name>
<reference evidence="1" key="1">
    <citation type="journal article" date="2020" name="Nature">
        <title>Giant virus diversity and host interactions through global metagenomics.</title>
        <authorList>
            <person name="Schulz F."/>
            <person name="Roux S."/>
            <person name="Paez-Espino D."/>
            <person name="Jungbluth S."/>
            <person name="Walsh D.A."/>
            <person name="Denef V.J."/>
            <person name="McMahon K.D."/>
            <person name="Konstantinidis K.T."/>
            <person name="Eloe-Fadrosh E.A."/>
            <person name="Kyrpides N.C."/>
            <person name="Woyke T."/>
        </authorList>
    </citation>
    <scope>NUCLEOTIDE SEQUENCE</scope>
    <source>
        <strain evidence="1">GVMAG-M-3300010157-4</strain>
    </source>
</reference>
<dbReference type="InterPro" id="IPR015943">
    <property type="entry name" value="WD40/YVTN_repeat-like_dom_sf"/>
</dbReference>
<dbReference type="SUPFAM" id="SSF50939">
    <property type="entry name" value="Sialidases"/>
    <property type="match status" value="1"/>
</dbReference>
<protein>
    <submittedName>
        <fullName evidence="1">Uncharacterized protein</fullName>
    </submittedName>
</protein>
<dbReference type="Gene3D" id="2.130.10.10">
    <property type="entry name" value="YVTN repeat-like/Quinoprotein amine dehydrogenase"/>
    <property type="match status" value="2"/>
</dbReference>
<dbReference type="EMBL" id="MN739080">
    <property type="protein sequence ID" value="QHS87300.1"/>
    <property type="molecule type" value="Genomic_DNA"/>
</dbReference>
<organism evidence="1">
    <name type="scientific">viral metagenome</name>
    <dbReference type="NCBI Taxonomy" id="1070528"/>
    <lineage>
        <taxon>unclassified sequences</taxon>
        <taxon>metagenomes</taxon>
        <taxon>organismal metagenomes</taxon>
    </lineage>
</organism>
<sequence>MIAAGVQVTAQWVATGSSFTDSIAYSFDGYKWVGLGKNIFNESGKCVAYGKDNYENNLWVAGGNTSNTLAYSSDGITWTGLENKTFTNSVYDVAYGKDNTGTGLWVAVGAGTGNSMAYSYDGTTWVGLGTSTFGSWNNACLGRNVAFGKDNSGNYMWLACGSSGNGNSLAYSTNGTTWVGLGASLFSFGSGFDVAYGINNLGKNLWIATAQSSGHSIAYSTNGTTWIGLGIEPFNAGGPGGGYVKYGKDNLGNGLWIATGSGGNTLAYSTSGTTWVGINPFSYNNKRVEYGKDNLGIGLWIAGGSIGGNTISYSFNGTTWYGLTQINDGAGIAYANPYFGIITNINAPNFLTTNNDSPVRSDYIWISTSSTGKYILANFSNYNNNNFQMYLSTNFGTNFSLISFFSGKAITASSISSSGQYMIAGQSNSLLYKSSDYGANWTQVTSLTKLWCSLVLSDDGKYCLACEQSPGTSAYISSNFNTSTPTFIPKIIYSSTTYCKLGCDAISSTGQYMIHLNKVLNTTVGIATSSNYGETWTTLDPNNIGINGTNNTDYINVSMTSNASAVYIGVANGIYKSTNLWSVSPSFTKINSPVFFNSGAGFINVSSDGTYLIIVSSEVYYSNNSGETWINSQSSNYASGIMAMSKDGYIALIPTTNSTRLMLSNPFK</sequence>
<dbReference type="AlphaFoldDB" id="A0A6C0B5G1"/>
<accession>A0A6C0B5G1</accession>
<dbReference type="SUPFAM" id="SSF110296">
    <property type="entry name" value="Oligoxyloglucan reducing end-specific cellobiohydrolase"/>
    <property type="match status" value="1"/>
</dbReference>
<proteinExistence type="predicted"/>
<dbReference type="InterPro" id="IPR036278">
    <property type="entry name" value="Sialidase_sf"/>
</dbReference>
<evidence type="ECO:0000313" key="1">
    <source>
        <dbReference type="EMBL" id="QHS87300.1"/>
    </source>
</evidence>